<dbReference type="AlphaFoldDB" id="A0A430G7F9"/>
<gene>
    <name evidence="3" type="ORF">DAH66_05270</name>
</gene>
<sequence>MRSTLKLVVLSTAIVTQSITPLMAQTRPAPQDRPVPLPRPVPDRPVPLPGPIVDRPVPLPQPVPGRPRPPRPDPGYPGNPGWGNDRGYAGRISCESRNSRTRYCNVNTQNRVVLLRANGGVCNRGRGWGYDRRSIWVRNCRATFAYGYGNNWGGGWQPERPDKGPSTGLIIGGVAVAAGLIALLASKNKKPNDPAPEGPPTTYPPGPPAALSADLTLVRSEARPSLQTCLFEASRQIGVTGGTRLRLDRITSIEPGNGGWRFAADLTASYPDGDRTTPFYCRATPTKVVQLDFTS</sequence>
<evidence type="ECO:0000256" key="2">
    <source>
        <dbReference type="SAM" id="SignalP"/>
    </source>
</evidence>
<evidence type="ECO:0000313" key="4">
    <source>
        <dbReference type="Proteomes" id="UP000287746"/>
    </source>
</evidence>
<reference evidence="3 4" key="1">
    <citation type="submission" date="2018-07" db="EMBL/GenBank/DDBJ databases">
        <title>Genomic and Epidemiologic Investigation of an Indolent Hospital Outbreak.</title>
        <authorList>
            <person name="Johnson R.C."/>
            <person name="Deming C."/>
            <person name="Conlan S."/>
            <person name="Zellmer C.J."/>
            <person name="Michelin A.V."/>
            <person name="Lee-Lin S."/>
            <person name="Thomas P.J."/>
            <person name="Park M."/>
            <person name="Weingarten R.A."/>
            <person name="Less J."/>
            <person name="Dekker J.P."/>
            <person name="Frank K.M."/>
            <person name="Musser K.A."/>
            <person name="Mcquiston J.R."/>
            <person name="Henderson D.K."/>
            <person name="Lau A.F."/>
            <person name="Palmore T.N."/>
            <person name="Segre J.A."/>
        </authorList>
    </citation>
    <scope>NUCLEOTIDE SEQUENCE [LARGE SCALE GENOMIC DNA]</scope>
    <source>
        <strain evidence="3 4">SK-CDC1_0717</strain>
    </source>
</reference>
<proteinExistence type="predicted"/>
<dbReference type="InterPro" id="IPR021381">
    <property type="entry name" value="DUF3011"/>
</dbReference>
<feature type="region of interest" description="Disordered" evidence="1">
    <location>
        <begin position="188"/>
        <end position="210"/>
    </location>
</feature>
<name>A0A430G7F9_9SPHN</name>
<organism evidence="3 4">
    <name type="scientific">Sphingomonas koreensis</name>
    <dbReference type="NCBI Taxonomy" id="93064"/>
    <lineage>
        <taxon>Bacteria</taxon>
        <taxon>Pseudomonadati</taxon>
        <taxon>Pseudomonadota</taxon>
        <taxon>Alphaproteobacteria</taxon>
        <taxon>Sphingomonadales</taxon>
        <taxon>Sphingomonadaceae</taxon>
        <taxon>Sphingomonas</taxon>
    </lineage>
</organism>
<dbReference type="RefSeq" id="WP_126003827.1">
    <property type="nucleotide sequence ID" value="NZ_QQYZ01000003.1"/>
</dbReference>
<evidence type="ECO:0000313" key="3">
    <source>
        <dbReference type="EMBL" id="RSY88852.1"/>
    </source>
</evidence>
<comment type="caution">
    <text evidence="3">The sequence shown here is derived from an EMBL/GenBank/DDBJ whole genome shotgun (WGS) entry which is preliminary data.</text>
</comment>
<evidence type="ECO:0000256" key="1">
    <source>
        <dbReference type="SAM" id="MobiDB-lite"/>
    </source>
</evidence>
<feature type="compositionally biased region" description="Pro residues" evidence="1">
    <location>
        <begin position="57"/>
        <end position="77"/>
    </location>
</feature>
<accession>A0A430G7F9</accession>
<feature type="compositionally biased region" description="Pro residues" evidence="1">
    <location>
        <begin position="31"/>
        <end position="50"/>
    </location>
</feature>
<keyword evidence="2" id="KW-0732">Signal</keyword>
<protein>
    <submittedName>
        <fullName evidence="3">DUF3011 domain-containing protein</fullName>
    </submittedName>
</protein>
<dbReference type="Proteomes" id="UP000287746">
    <property type="component" value="Unassembled WGS sequence"/>
</dbReference>
<feature type="signal peptide" evidence="2">
    <location>
        <begin position="1"/>
        <end position="24"/>
    </location>
</feature>
<feature type="region of interest" description="Disordered" evidence="1">
    <location>
        <begin position="24"/>
        <end position="84"/>
    </location>
</feature>
<feature type="chain" id="PRO_5019079799" evidence="2">
    <location>
        <begin position="25"/>
        <end position="295"/>
    </location>
</feature>
<feature type="compositionally biased region" description="Pro residues" evidence="1">
    <location>
        <begin position="193"/>
        <end position="208"/>
    </location>
</feature>
<dbReference type="Pfam" id="PF11218">
    <property type="entry name" value="DUF3011"/>
    <property type="match status" value="1"/>
</dbReference>
<dbReference type="EMBL" id="QQYZ01000003">
    <property type="protein sequence ID" value="RSY88852.1"/>
    <property type="molecule type" value="Genomic_DNA"/>
</dbReference>